<name>A0ABS4RLT6_PAEXY</name>
<keyword evidence="1" id="KW-1133">Transmembrane helix</keyword>
<dbReference type="EMBL" id="JAGIKV010000001">
    <property type="protein sequence ID" value="MBP2243852.1"/>
    <property type="molecule type" value="Genomic_DNA"/>
</dbReference>
<feature type="transmembrane region" description="Helical" evidence="1">
    <location>
        <begin position="22"/>
        <end position="45"/>
    </location>
</feature>
<evidence type="ECO:0000313" key="3">
    <source>
        <dbReference type="Proteomes" id="UP000810207"/>
    </source>
</evidence>
<evidence type="ECO:0000313" key="2">
    <source>
        <dbReference type="EMBL" id="MBP2243852.1"/>
    </source>
</evidence>
<proteinExistence type="predicted"/>
<feature type="transmembrane region" description="Helical" evidence="1">
    <location>
        <begin position="86"/>
        <end position="105"/>
    </location>
</feature>
<keyword evidence="1" id="KW-0812">Transmembrane</keyword>
<reference evidence="2 3" key="1">
    <citation type="submission" date="2021-03" db="EMBL/GenBank/DDBJ databases">
        <title>Genomic Encyclopedia of Type Strains, Phase IV (KMG-IV): sequencing the most valuable type-strain genomes for metagenomic binning, comparative biology and taxonomic classification.</title>
        <authorList>
            <person name="Goeker M."/>
        </authorList>
    </citation>
    <scope>NUCLEOTIDE SEQUENCE [LARGE SCALE GENOMIC DNA]</scope>
    <source>
        <strain evidence="2 3">DSM 21292</strain>
    </source>
</reference>
<gene>
    <name evidence="2" type="ORF">J2Z28_000457</name>
</gene>
<sequence length="110" mass="12822">MFELIIGIFEDLLSLVTKLYSLLGYILGGAFVFALAYFLVIRPVIKMFTDPGKRMYWFTVIVILVWGMFIGPILVLMLYFEYKWSGLIFGIIMYSSITVPSYLYGRKFEQ</sequence>
<keyword evidence="3" id="KW-1185">Reference proteome</keyword>
<comment type="caution">
    <text evidence="2">The sequence shown here is derived from an EMBL/GenBank/DDBJ whole genome shotgun (WGS) entry which is preliminary data.</text>
</comment>
<feature type="transmembrane region" description="Helical" evidence="1">
    <location>
        <begin position="57"/>
        <end position="80"/>
    </location>
</feature>
<accession>A0ABS4RLT6</accession>
<keyword evidence="1" id="KW-0472">Membrane</keyword>
<organism evidence="2 3">
    <name type="scientific">Paenibacillus xylanexedens</name>
    <dbReference type="NCBI Taxonomy" id="528191"/>
    <lineage>
        <taxon>Bacteria</taxon>
        <taxon>Bacillati</taxon>
        <taxon>Bacillota</taxon>
        <taxon>Bacilli</taxon>
        <taxon>Bacillales</taxon>
        <taxon>Paenibacillaceae</taxon>
        <taxon>Paenibacillus</taxon>
    </lineage>
</organism>
<protein>
    <submittedName>
        <fullName evidence="2">Cellulose synthase/poly-beta-1,6-N-acetylglucosamine synthase-like glycosyltransferase</fullName>
    </submittedName>
</protein>
<evidence type="ECO:0000256" key="1">
    <source>
        <dbReference type="SAM" id="Phobius"/>
    </source>
</evidence>
<dbReference type="Proteomes" id="UP000810207">
    <property type="component" value="Unassembled WGS sequence"/>
</dbReference>